<name>A0A2U2N8S8_9GAMM</name>
<evidence type="ECO:0000313" key="4">
    <source>
        <dbReference type="EMBL" id="PWG65508.1"/>
    </source>
</evidence>
<dbReference type="EMBL" id="QFFI01000002">
    <property type="protein sequence ID" value="PWG65508.1"/>
    <property type="molecule type" value="Genomic_DNA"/>
</dbReference>
<feature type="domain" description="N-acetyltransferase" evidence="3">
    <location>
        <begin position="3"/>
        <end position="141"/>
    </location>
</feature>
<dbReference type="CDD" id="cd04301">
    <property type="entry name" value="NAT_SF"/>
    <property type="match status" value="1"/>
</dbReference>
<reference evidence="4 5" key="1">
    <citation type="submission" date="2018-05" db="EMBL/GenBank/DDBJ databases">
        <title>Spiribacter halobius sp. nov., a moderately halophilic bacterium isolated from marine solar saltern.</title>
        <authorList>
            <person name="Zheng W.-S."/>
            <person name="Lu D.-C."/>
            <person name="Du Z.-J."/>
        </authorList>
    </citation>
    <scope>NUCLEOTIDE SEQUENCE [LARGE SCALE GENOMIC DNA]</scope>
    <source>
        <strain evidence="4 5">E85</strain>
    </source>
</reference>
<dbReference type="OrthoDB" id="9796171at2"/>
<comment type="caution">
    <text evidence="4">The sequence shown here is derived from an EMBL/GenBank/DDBJ whole genome shotgun (WGS) entry which is preliminary data.</text>
</comment>
<evidence type="ECO:0000256" key="1">
    <source>
        <dbReference type="ARBA" id="ARBA00022679"/>
    </source>
</evidence>
<sequence>MQPRIIEGDWASLAPRARPLRIEVFVEEQGVPPELEWDEHDAISRHFLALAPDETVIGTGRLLPDGKVGRMAVARAWRGRGVGSALLEAIVDAARRDGHEALVLAAQLHALPFYANLGFEAFGEPFDEAGLPHRMMRRRLARRPAG</sequence>
<keyword evidence="1 4" id="KW-0808">Transferase</keyword>
<dbReference type="InterPro" id="IPR016181">
    <property type="entry name" value="Acyl_CoA_acyltransferase"/>
</dbReference>
<dbReference type="SUPFAM" id="SSF55729">
    <property type="entry name" value="Acyl-CoA N-acyltransferases (Nat)"/>
    <property type="match status" value="1"/>
</dbReference>
<dbReference type="InterPro" id="IPR050832">
    <property type="entry name" value="Bact_Acetyltransf"/>
</dbReference>
<dbReference type="AlphaFoldDB" id="A0A2U2N8S8"/>
<dbReference type="PROSITE" id="PS51186">
    <property type="entry name" value="GNAT"/>
    <property type="match status" value="1"/>
</dbReference>
<dbReference type="Pfam" id="PF13673">
    <property type="entry name" value="Acetyltransf_10"/>
    <property type="match status" value="1"/>
</dbReference>
<evidence type="ECO:0000313" key="5">
    <source>
        <dbReference type="Proteomes" id="UP000245474"/>
    </source>
</evidence>
<evidence type="ECO:0000256" key="2">
    <source>
        <dbReference type="ARBA" id="ARBA00023315"/>
    </source>
</evidence>
<dbReference type="Proteomes" id="UP000245474">
    <property type="component" value="Unassembled WGS sequence"/>
</dbReference>
<keyword evidence="2" id="KW-0012">Acyltransferase</keyword>
<accession>A0A2U2N8S8</accession>
<organism evidence="4 5">
    <name type="scientific">Sediminicurvatus halobius</name>
    <dbReference type="NCBI Taxonomy" id="2182432"/>
    <lineage>
        <taxon>Bacteria</taxon>
        <taxon>Pseudomonadati</taxon>
        <taxon>Pseudomonadota</taxon>
        <taxon>Gammaproteobacteria</taxon>
        <taxon>Chromatiales</taxon>
        <taxon>Ectothiorhodospiraceae</taxon>
        <taxon>Sediminicurvatus</taxon>
    </lineage>
</organism>
<gene>
    <name evidence="4" type="ORF">DEM34_01840</name>
</gene>
<dbReference type="RefSeq" id="WP_109675661.1">
    <property type="nucleotide sequence ID" value="NZ_CP086615.1"/>
</dbReference>
<dbReference type="Gene3D" id="3.40.630.30">
    <property type="match status" value="1"/>
</dbReference>
<evidence type="ECO:0000259" key="3">
    <source>
        <dbReference type="PROSITE" id="PS51186"/>
    </source>
</evidence>
<protein>
    <submittedName>
        <fullName evidence="4">GNAT family N-acetyltransferase</fullName>
    </submittedName>
</protein>
<dbReference type="InterPro" id="IPR000182">
    <property type="entry name" value="GNAT_dom"/>
</dbReference>
<proteinExistence type="predicted"/>
<dbReference type="PANTHER" id="PTHR43877">
    <property type="entry name" value="AMINOALKYLPHOSPHONATE N-ACETYLTRANSFERASE-RELATED-RELATED"/>
    <property type="match status" value="1"/>
</dbReference>
<keyword evidence="5" id="KW-1185">Reference proteome</keyword>
<dbReference type="GO" id="GO:0016747">
    <property type="term" value="F:acyltransferase activity, transferring groups other than amino-acyl groups"/>
    <property type="evidence" value="ECO:0007669"/>
    <property type="project" value="InterPro"/>
</dbReference>